<evidence type="ECO:0000256" key="1">
    <source>
        <dbReference type="SAM" id="Phobius"/>
    </source>
</evidence>
<organism evidence="2 3">
    <name type="scientific">Nocardia aurea</name>
    <dbReference type="NCBI Taxonomy" id="2144174"/>
    <lineage>
        <taxon>Bacteria</taxon>
        <taxon>Bacillati</taxon>
        <taxon>Actinomycetota</taxon>
        <taxon>Actinomycetes</taxon>
        <taxon>Mycobacteriales</taxon>
        <taxon>Nocardiaceae</taxon>
        <taxon>Nocardia</taxon>
    </lineage>
</organism>
<evidence type="ECO:0000313" key="3">
    <source>
        <dbReference type="Proteomes" id="UP001551695"/>
    </source>
</evidence>
<keyword evidence="1" id="KW-0472">Membrane</keyword>
<sequence length="81" mass="8492">MTNRPTRCPGRPDTAPLASLAVMLGVIMMLVAVAGSDRIPGWAADYGTALIAMAVVAYLAVAGRILHWGVGELLDPADDRM</sequence>
<dbReference type="Proteomes" id="UP001551695">
    <property type="component" value="Unassembled WGS sequence"/>
</dbReference>
<reference evidence="2 3" key="1">
    <citation type="submission" date="2024-06" db="EMBL/GenBank/DDBJ databases">
        <title>The Natural Products Discovery Center: Release of the First 8490 Sequenced Strains for Exploring Actinobacteria Biosynthetic Diversity.</title>
        <authorList>
            <person name="Kalkreuter E."/>
            <person name="Kautsar S.A."/>
            <person name="Yang D."/>
            <person name="Bader C.D."/>
            <person name="Teijaro C.N."/>
            <person name="Fluegel L."/>
            <person name="Davis C.M."/>
            <person name="Simpson J.R."/>
            <person name="Lauterbach L."/>
            <person name="Steele A.D."/>
            <person name="Gui C."/>
            <person name="Meng S."/>
            <person name="Li G."/>
            <person name="Viehrig K."/>
            <person name="Ye F."/>
            <person name="Su P."/>
            <person name="Kiefer A.F."/>
            <person name="Nichols A."/>
            <person name="Cepeda A.J."/>
            <person name="Yan W."/>
            <person name="Fan B."/>
            <person name="Jiang Y."/>
            <person name="Adhikari A."/>
            <person name="Zheng C.-J."/>
            <person name="Schuster L."/>
            <person name="Cowan T.M."/>
            <person name="Smanski M.J."/>
            <person name="Chevrette M.G."/>
            <person name="De Carvalho L.P.S."/>
            <person name="Shen B."/>
        </authorList>
    </citation>
    <scope>NUCLEOTIDE SEQUENCE [LARGE SCALE GENOMIC DNA]</scope>
    <source>
        <strain evidence="2 3">NPDC050403</strain>
    </source>
</reference>
<feature type="transmembrane region" description="Helical" evidence="1">
    <location>
        <begin position="46"/>
        <end position="66"/>
    </location>
</feature>
<proteinExistence type="predicted"/>
<comment type="caution">
    <text evidence="2">The sequence shown here is derived from an EMBL/GenBank/DDBJ whole genome shotgun (WGS) entry which is preliminary data.</text>
</comment>
<name>A0ABV3FNQ3_9NOCA</name>
<dbReference type="RefSeq" id="WP_157978630.1">
    <property type="nucleotide sequence ID" value="NZ_JBFAKC010000002.1"/>
</dbReference>
<evidence type="ECO:0000313" key="2">
    <source>
        <dbReference type="EMBL" id="MEV0707047.1"/>
    </source>
</evidence>
<dbReference type="EMBL" id="JBFAKC010000002">
    <property type="protein sequence ID" value="MEV0707047.1"/>
    <property type="molecule type" value="Genomic_DNA"/>
</dbReference>
<protein>
    <submittedName>
        <fullName evidence="2">Uncharacterized protein</fullName>
    </submittedName>
</protein>
<accession>A0ABV3FNQ3</accession>
<keyword evidence="1" id="KW-1133">Transmembrane helix</keyword>
<keyword evidence="1" id="KW-0812">Transmembrane</keyword>
<keyword evidence="3" id="KW-1185">Reference proteome</keyword>
<gene>
    <name evidence="2" type="ORF">AB0I48_05725</name>
</gene>
<feature type="transmembrane region" description="Helical" evidence="1">
    <location>
        <begin position="15"/>
        <end position="34"/>
    </location>
</feature>